<comment type="caution">
    <text evidence="1">The sequence shown here is derived from an EMBL/GenBank/DDBJ whole genome shotgun (WGS) entry which is preliminary data.</text>
</comment>
<name>A0AAV2TEX2_CALDB</name>
<dbReference type="AlphaFoldDB" id="A0AAV2TEX2"/>
<dbReference type="EMBL" id="CAXLJL010000256">
    <property type="protein sequence ID" value="CAL5135235.1"/>
    <property type="molecule type" value="Genomic_DNA"/>
</dbReference>
<sequence>MSRSSQYTYTLGTSVCCKVEPEISVVHSPCSDFARSLLQFLMLSSCSNSGLATNENIQVHQDCKSISGKCDTAVNPYVNFNLFVDGLKNLSDSDLGKIMAFFSDST</sequence>
<accession>A0AAV2TEX2</accession>
<reference evidence="1" key="1">
    <citation type="submission" date="2024-06" db="EMBL/GenBank/DDBJ databases">
        <authorList>
            <person name="Liu X."/>
            <person name="Lenzi L."/>
            <person name="Haldenby T S."/>
            <person name="Uol C."/>
        </authorList>
    </citation>
    <scope>NUCLEOTIDE SEQUENCE</scope>
</reference>
<evidence type="ECO:0000313" key="1">
    <source>
        <dbReference type="EMBL" id="CAL5135235.1"/>
    </source>
</evidence>
<dbReference type="Proteomes" id="UP001497525">
    <property type="component" value="Unassembled WGS sequence"/>
</dbReference>
<organism evidence="1 2">
    <name type="scientific">Calicophoron daubneyi</name>
    <name type="common">Rumen fluke</name>
    <name type="synonym">Paramphistomum daubneyi</name>
    <dbReference type="NCBI Taxonomy" id="300641"/>
    <lineage>
        <taxon>Eukaryota</taxon>
        <taxon>Metazoa</taxon>
        <taxon>Spiralia</taxon>
        <taxon>Lophotrochozoa</taxon>
        <taxon>Platyhelminthes</taxon>
        <taxon>Trematoda</taxon>
        <taxon>Digenea</taxon>
        <taxon>Plagiorchiida</taxon>
        <taxon>Pronocephalata</taxon>
        <taxon>Paramphistomoidea</taxon>
        <taxon>Paramphistomidae</taxon>
        <taxon>Calicophoron</taxon>
    </lineage>
</organism>
<proteinExistence type="predicted"/>
<evidence type="ECO:0000313" key="2">
    <source>
        <dbReference type="Proteomes" id="UP001497525"/>
    </source>
</evidence>
<protein>
    <submittedName>
        <fullName evidence="1">Uncharacterized protein</fullName>
    </submittedName>
</protein>
<gene>
    <name evidence="1" type="ORF">CDAUBV1_LOCUS9409</name>
</gene>